<accession>A0A4E9ER59</accession>
<dbReference type="EMBL" id="CAAKNF010000196">
    <property type="protein sequence ID" value="VIO86629.1"/>
    <property type="molecule type" value="Genomic_DNA"/>
</dbReference>
<name>A0A4E9ER59_BRUMA</name>
<evidence type="ECO:0000313" key="2">
    <source>
        <dbReference type="Proteomes" id="UP000006672"/>
    </source>
</evidence>
<reference evidence="3" key="3">
    <citation type="submission" date="2019-12" db="UniProtKB">
        <authorList>
            <consortium name="WormBaseParasite"/>
        </authorList>
    </citation>
    <scope>IDENTIFICATION</scope>
</reference>
<proteinExistence type="predicted"/>
<dbReference type="GeneID" id="66059081"/>
<dbReference type="Proteomes" id="UP000006672">
    <property type="component" value="Unassembled WGS sequence"/>
</dbReference>
<protein>
    <submittedName>
        <fullName evidence="1 3">Uncharacterized protein</fullName>
    </submittedName>
</protein>
<reference evidence="1" key="2">
    <citation type="submission" date="2019-04" db="EMBL/GenBank/DDBJ databases">
        <authorList>
            <person name="Howe K."/>
            <person name="Paulini M."/>
            <person name="Williams G."/>
        </authorList>
    </citation>
    <scope>NUCLEOTIDE SEQUENCE [LARGE SCALE GENOMIC DNA]</scope>
    <source>
        <strain evidence="1">FR3</strain>
    </source>
</reference>
<dbReference type="WBParaSite" id="Bm17928.1">
    <property type="protein sequence ID" value="Bm17928.1"/>
    <property type="gene ID" value="WBGene00269070"/>
</dbReference>
<sequence length="163" mass="18121">MLKIESTGQLGAAIVVSVCEDERSGKQALSCFSLIVLINYVVDFIRYELVVMILSLKNVIACDHESGGSNDDIDSIGSDCNDNIKDLSRRLKSQKYKVLEVESRKPEYTVQEPSMHVGSGNMTLDSEENEIFQFVEYVLINKHSNAFLTVGWSGIVHMGVVDI</sequence>
<evidence type="ECO:0000313" key="3">
    <source>
        <dbReference type="WBParaSite" id="Bm17928.1"/>
    </source>
</evidence>
<dbReference type="KEGG" id="bmy:BM_BM17928"/>
<dbReference type="CTD" id="66059081"/>
<evidence type="ECO:0000313" key="1">
    <source>
        <dbReference type="EMBL" id="VIO86629.1"/>
    </source>
</evidence>
<dbReference type="RefSeq" id="XP_042929619.1">
    <property type="nucleotide sequence ID" value="XM_043073685.1"/>
</dbReference>
<organism evidence="1">
    <name type="scientific">Brugia malayi</name>
    <name type="common">Filarial nematode worm</name>
    <dbReference type="NCBI Taxonomy" id="6279"/>
    <lineage>
        <taxon>Eukaryota</taxon>
        <taxon>Metazoa</taxon>
        <taxon>Ecdysozoa</taxon>
        <taxon>Nematoda</taxon>
        <taxon>Chromadorea</taxon>
        <taxon>Rhabditida</taxon>
        <taxon>Spirurina</taxon>
        <taxon>Spiruromorpha</taxon>
        <taxon>Filarioidea</taxon>
        <taxon>Onchocercidae</taxon>
        <taxon>Brugia</taxon>
    </lineage>
</organism>
<gene>
    <name evidence="1 3" type="primary">Bm17928</name>
    <name evidence="1" type="ORF">BM_BM17928</name>
</gene>
<dbReference type="AlphaFoldDB" id="A0A4E9ER59"/>
<reference evidence="2" key="1">
    <citation type="journal article" date="2007" name="Science">
        <title>Draft genome of the filarial nematode parasite Brugia malayi.</title>
        <authorList>
            <person name="Ghedin E."/>
            <person name="Wang S."/>
            <person name="Spiro D."/>
            <person name="Caler E."/>
            <person name="Zhao Q."/>
            <person name="Crabtree J."/>
            <person name="Allen J.E."/>
            <person name="Delcher A.L."/>
            <person name="Guiliano D.B."/>
            <person name="Miranda-Saavedra D."/>
            <person name="Angiuoli S.V."/>
            <person name="Creasy T."/>
            <person name="Amedeo P."/>
            <person name="Haas B."/>
            <person name="El-Sayed N.M."/>
            <person name="Wortman J.R."/>
            <person name="Feldblyum T."/>
            <person name="Tallon L."/>
            <person name="Schatz M."/>
            <person name="Shumway M."/>
            <person name="Koo H."/>
            <person name="Salzberg S.L."/>
            <person name="Schobel S."/>
            <person name="Pertea M."/>
            <person name="Pop M."/>
            <person name="White O."/>
            <person name="Barton G.J."/>
            <person name="Carlow C.K."/>
            <person name="Crawford M.J."/>
            <person name="Daub J."/>
            <person name="Dimmic M.W."/>
            <person name="Estes C.F."/>
            <person name="Foster J.M."/>
            <person name="Ganatra M."/>
            <person name="Gregory W.F."/>
            <person name="Johnson N.M."/>
            <person name="Jin J."/>
            <person name="Komuniecki R."/>
            <person name="Korf I."/>
            <person name="Kumar S."/>
            <person name="Laney S."/>
            <person name="Li B.W."/>
            <person name="Li W."/>
            <person name="Lindblom T.H."/>
            <person name="Lustigman S."/>
            <person name="Ma D."/>
            <person name="Maina C.V."/>
            <person name="Martin D.M."/>
            <person name="McCarter J.P."/>
            <person name="McReynolds L."/>
            <person name="Mitreva M."/>
            <person name="Nutman T.B."/>
            <person name="Parkinson J."/>
            <person name="Peregrin-Alvarez J.M."/>
            <person name="Poole C."/>
            <person name="Ren Q."/>
            <person name="Saunders L."/>
            <person name="Sluder A.E."/>
            <person name="Smith K."/>
            <person name="Stanke M."/>
            <person name="Unnasch T.R."/>
            <person name="Ware J."/>
            <person name="Wei A.D."/>
            <person name="Weil G."/>
            <person name="Williams D.J."/>
            <person name="Zhang Y."/>
            <person name="Williams S.A."/>
            <person name="Fraser-Liggett C."/>
            <person name="Slatko B."/>
            <person name="Blaxter M.L."/>
            <person name="Scott A.L."/>
        </authorList>
    </citation>
    <scope>NUCLEOTIDE SEQUENCE</scope>
    <source>
        <strain evidence="2">FR3</strain>
    </source>
</reference>
<accession>A0A5S6PEP3</accession>
<keyword evidence="2" id="KW-1185">Reference proteome</keyword>